<protein>
    <recommendedName>
        <fullName evidence="3">CTP synthase (glutamine hydrolyzing)</fullName>
        <ecNumber evidence="3">6.3.4.2</ecNumber>
    </recommendedName>
</protein>
<sequence>MFCTGKLYKGEKYIDERHRHRYEVNPAFVPDFETSGMKFIGQDVNGERMEIMELQGHPYFVGVQFHPEYISNPLRPSPPYLGLILASCGKLSYYLSKGCRLSPRQISDDDSSDEEVIAKPKKTSQVLIPQDG</sequence>
<evidence type="ECO:0000256" key="9">
    <source>
        <dbReference type="ARBA" id="ARBA00047781"/>
    </source>
</evidence>
<dbReference type="Proteomes" id="UP000694941">
    <property type="component" value="Unplaced"/>
</dbReference>
<organism evidence="12 13">
    <name type="scientific">Limulus polyphemus</name>
    <name type="common">Atlantic horseshoe crab</name>
    <dbReference type="NCBI Taxonomy" id="6850"/>
    <lineage>
        <taxon>Eukaryota</taxon>
        <taxon>Metazoa</taxon>
        <taxon>Ecdysozoa</taxon>
        <taxon>Arthropoda</taxon>
        <taxon>Chelicerata</taxon>
        <taxon>Merostomata</taxon>
        <taxon>Xiphosura</taxon>
        <taxon>Limulidae</taxon>
        <taxon>Limulus</taxon>
    </lineage>
</organism>
<dbReference type="InterPro" id="IPR004468">
    <property type="entry name" value="CTP_synthase"/>
</dbReference>
<evidence type="ECO:0000256" key="7">
    <source>
        <dbReference type="ARBA" id="ARBA00022962"/>
    </source>
</evidence>
<evidence type="ECO:0000259" key="11">
    <source>
        <dbReference type="Pfam" id="PF00117"/>
    </source>
</evidence>
<evidence type="ECO:0000313" key="13">
    <source>
        <dbReference type="RefSeq" id="XP_022236310.1"/>
    </source>
</evidence>
<dbReference type="PANTHER" id="PTHR11550:SF0">
    <property type="entry name" value="CTP SYNTHASE-RELATED"/>
    <property type="match status" value="1"/>
</dbReference>
<evidence type="ECO:0000256" key="1">
    <source>
        <dbReference type="ARBA" id="ARBA00005171"/>
    </source>
</evidence>
<dbReference type="InterPro" id="IPR029062">
    <property type="entry name" value="Class_I_gatase-like"/>
</dbReference>
<dbReference type="GeneID" id="111083884"/>
<keyword evidence="12" id="KW-1185">Reference proteome</keyword>
<keyword evidence="7" id="KW-0315">Glutamine amidotransferase</keyword>
<proteinExistence type="inferred from homology"/>
<gene>
    <name evidence="13" type="primary">LOC111083884</name>
</gene>
<dbReference type="Pfam" id="PF00117">
    <property type="entry name" value="GATase"/>
    <property type="match status" value="1"/>
</dbReference>
<keyword evidence="6" id="KW-0067">ATP-binding</keyword>
<evidence type="ECO:0000256" key="10">
    <source>
        <dbReference type="SAM" id="MobiDB-lite"/>
    </source>
</evidence>
<name>A0ABM1RY55_LIMPO</name>
<dbReference type="RefSeq" id="XP_022236310.1">
    <property type="nucleotide sequence ID" value="XM_022380602.1"/>
</dbReference>
<evidence type="ECO:0000256" key="8">
    <source>
        <dbReference type="ARBA" id="ARBA00022975"/>
    </source>
</evidence>
<dbReference type="EC" id="6.3.4.2" evidence="3"/>
<evidence type="ECO:0000256" key="5">
    <source>
        <dbReference type="ARBA" id="ARBA00022741"/>
    </source>
</evidence>
<evidence type="ECO:0000256" key="2">
    <source>
        <dbReference type="ARBA" id="ARBA00007533"/>
    </source>
</evidence>
<comment type="similarity">
    <text evidence="2">Belongs to the CTP synthase family.</text>
</comment>
<evidence type="ECO:0000256" key="4">
    <source>
        <dbReference type="ARBA" id="ARBA00022598"/>
    </source>
</evidence>
<feature type="region of interest" description="Disordered" evidence="10">
    <location>
        <begin position="104"/>
        <end position="132"/>
    </location>
</feature>
<comment type="catalytic activity">
    <reaction evidence="9">
        <text>UTP + L-glutamine + ATP + H2O = CTP + L-glutamate + ADP + phosphate + 2 H(+)</text>
        <dbReference type="Rhea" id="RHEA:26426"/>
        <dbReference type="ChEBI" id="CHEBI:15377"/>
        <dbReference type="ChEBI" id="CHEBI:15378"/>
        <dbReference type="ChEBI" id="CHEBI:29985"/>
        <dbReference type="ChEBI" id="CHEBI:30616"/>
        <dbReference type="ChEBI" id="CHEBI:37563"/>
        <dbReference type="ChEBI" id="CHEBI:43474"/>
        <dbReference type="ChEBI" id="CHEBI:46398"/>
        <dbReference type="ChEBI" id="CHEBI:58359"/>
        <dbReference type="ChEBI" id="CHEBI:456216"/>
        <dbReference type="EC" id="6.3.4.2"/>
    </reaction>
</comment>
<dbReference type="PANTHER" id="PTHR11550">
    <property type="entry name" value="CTP SYNTHASE"/>
    <property type="match status" value="1"/>
</dbReference>
<reference evidence="13" key="1">
    <citation type="submission" date="2025-08" db="UniProtKB">
        <authorList>
            <consortium name="RefSeq"/>
        </authorList>
    </citation>
    <scope>IDENTIFICATION</scope>
    <source>
        <tissue evidence="13">Muscle</tissue>
    </source>
</reference>
<dbReference type="InterPro" id="IPR017926">
    <property type="entry name" value="GATASE"/>
</dbReference>
<keyword evidence="4" id="KW-0436">Ligase</keyword>
<keyword evidence="8" id="KW-0665">Pyrimidine biosynthesis</keyword>
<evidence type="ECO:0000313" key="12">
    <source>
        <dbReference type="Proteomes" id="UP000694941"/>
    </source>
</evidence>
<dbReference type="Gene3D" id="3.40.50.880">
    <property type="match status" value="1"/>
</dbReference>
<accession>A0ABM1RY55</accession>
<comment type="pathway">
    <text evidence="1">Pyrimidine metabolism; CTP biosynthesis via de novo pathway; CTP from UDP: step 2/2.</text>
</comment>
<dbReference type="SUPFAM" id="SSF52317">
    <property type="entry name" value="Class I glutamine amidotransferase-like"/>
    <property type="match status" value="1"/>
</dbReference>
<feature type="domain" description="Glutamine amidotransferase" evidence="11">
    <location>
        <begin position="6"/>
        <end position="81"/>
    </location>
</feature>
<evidence type="ECO:0000256" key="6">
    <source>
        <dbReference type="ARBA" id="ARBA00022840"/>
    </source>
</evidence>
<evidence type="ECO:0000256" key="3">
    <source>
        <dbReference type="ARBA" id="ARBA00012291"/>
    </source>
</evidence>
<feature type="compositionally biased region" description="Polar residues" evidence="10">
    <location>
        <begin position="123"/>
        <end position="132"/>
    </location>
</feature>
<keyword evidence="5" id="KW-0547">Nucleotide-binding</keyword>